<dbReference type="InterPro" id="IPR037238">
    <property type="entry name" value="YbiA-like_sf"/>
</dbReference>
<dbReference type="CDD" id="cd15457">
    <property type="entry name" value="NADAR"/>
    <property type="match status" value="1"/>
</dbReference>
<dbReference type="Gene3D" id="1.10.357.40">
    <property type="entry name" value="YbiA-like"/>
    <property type="match status" value="1"/>
</dbReference>
<dbReference type="Pfam" id="PF08719">
    <property type="entry name" value="NADAR"/>
    <property type="match status" value="1"/>
</dbReference>
<comment type="catalytic activity">
    <reaction evidence="1">
        <text>5-amino-6-(5-phospho-D-ribosylamino)uracil + H2O = 5,6-diaminouracil + D-ribose 5-phosphate</text>
        <dbReference type="Rhea" id="RHEA:55020"/>
        <dbReference type="ChEBI" id="CHEBI:15377"/>
        <dbReference type="ChEBI" id="CHEBI:46252"/>
        <dbReference type="ChEBI" id="CHEBI:58453"/>
        <dbReference type="ChEBI" id="CHEBI:78346"/>
    </reaction>
</comment>
<evidence type="ECO:0000256" key="1">
    <source>
        <dbReference type="ARBA" id="ARBA00000022"/>
    </source>
</evidence>
<name>A0A6G4A7R2_9BACL</name>
<accession>A0A6G4A7R2</accession>
<feature type="domain" description="NADAR" evidence="3">
    <location>
        <begin position="105"/>
        <end position="263"/>
    </location>
</feature>
<reference evidence="4" key="1">
    <citation type="submission" date="2020-02" db="EMBL/GenBank/DDBJ databases">
        <authorList>
            <person name="Shen X.-R."/>
            <person name="Zhang Y.-X."/>
        </authorList>
    </citation>
    <scope>NUCLEOTIDE SEQUENCE</scope>
    <source>
        <strain evidence="4">SYP-B3998</strain>
    </source>
</reference>
<organism evidence="4">
    <name type="scientific">Paenibacillus sp. SYP-B3998</name>
    <dbReference type="NCBI Taxonomy" id="2678564"/>
    <lineage>
        <taxon>Bacteria</taxon>
        <taxon>Bacillati</taxon>
        <taxon>Bacillota</taxon>
        <taxon>Bacilli</taxon>
        <taxon>Bacillales</taxon>
        <taxon>Paenibacillaceae</taxon>
        <taxon>Paenibacillus</taxon>
    </lineage>
</organism>
<evidence type="ECO:0000313" key="4">
    <source>
        <dbReference type="EMBL" id="NEW09861.1"/>
    </source>
</evidence>
<dbReference type="SUPFAM" id="SSF143990">
    <property type="entry name" value="YbiA-like"/>
    <property type="match status" value="1"/>
</dbReference>
<comment type="catalytic activity">
    <reaction evidence="2">
        <text>2,5-diamino-6-hydroxy-4-(5-phosphoribosylamino)-pyrimidine + H2O = 2,5,6-triamino-4-hydroxypyrimidine + D-ribose 5-phosphate</text>
        <dbReference type="Rhea" id="RHEA:23436"/>
        <dbReference type="ChEBI" id="CHEBI:15377"/>
        <dbReference type="ChEBI" id="CHEBI:58614"/>
        <dbReference type="ChEBI" id="CHEBI:78346"/>
        <dbReference type="ChEBI" id="CHEBI:137796"/>
    </reaction>
</comment>
<evidence type="ECO:0000256" key="2">
    <source>
        <dbReference type="ARBA" id="ARBA00000751"/>
    </source>
</evidence>
<dbReference type="EMBL" id="JAAIKC010000026">
    <property type="protein sequence ID" value="NEW09861.1"/>
    <property type="molecule type" value="Genomic_DNA"/>
</dbReference>
<dbReference type="NCBIfam" id="TIGR02464">
    <property type="entry name" value="ribofla_fusion"/>
    <property type="match status" value="1"/>
</dbReference>
<dbReference type="InterPro" id="IPR012816">
    <property type="entry name" value="NADAR"/>
</dbReference>
<gene>
    <name evidence="4" type="ORF">GK047_28575</name>
</gene>
<dbReference type="AlphaFoldDB" id="A0A6G4A7R2"/>
<protein>
    <submittedName>
        <fullName evidence="4">NADAR family protein</fullName>
    </submittedName>
</protein>
<proteinExistence type="predicted"/>
<sequence length="277" mass="32921">MAPPWFMYPYIGRYSIGWRMGYGEDYIIEFGNWFSALNIGEQNNFRQMFPPPKGWLGWYEEDHLDEDIYDDEGDLLWNVEGKPAYSINWLSEQVNNGEKLEYLLFWGHQPSNNGRITISCLSQWWKEEFEVEINSYCCMEQYMMAEKAMIFDDKEMLERILKSDNPKEIKELGRKVNNFNEAIWTKKRYSTVLNGNYAKFLQNPKLMQFLLQTEDKILVEASPYDQIWGIGMSSDDQSVNDPFKWKGENLLGFALMEVRDELKRIYKNYNALNLNKL</sequence>
<comment type="caution">
    <text evidence="4">The sequence shown here is derived from an EMBL/GenBank/DDBJ whole genome shotgun (WGS) entry which is preliminary data.</text>
</comment>
<evidence type="ECO:0000259" key="3">
    <source>
        <dbReference type="Pfam" id="PF08719"/>
    </source>
</evidence>